<evidence type="ECO:0000256" key="5">
    <source>
        <dbReference type="SAM" id="SignalP"/>
    </source>
</evidence>
<proteinExistence type="inferred from homology"/>
<dbReference type="EC" id="3.4.15.6" evidence="6"/>
<dbReference type="Pfam" id="PF03575">
    <property type="entry name" value="Peptidase_S51"/>
    <property type="match status" value="1"/>
</dbReference>
<dbReference type="PROSITE" id="PS51318">
    <property type="entry name" value="TAT"/>
    <property type="match status" value="1"/>
</dbReference>
<sequence>MTPTRRSLLSQLLAAALLLAPPLAWAAGSEGKVSGKPTATSKLYDYYLSGNAADMQPAAPTSSQLVLMGGGLDVDEAFRAMIAKAAGNAGGKIDIVVIRASGADGYNDYLLNQLYPAGTPNPVDSVETLVIKSRAGADDPTVNAIVARADLLFIAGGDQWDYIRDWKGSRLDATLQALLARKVPFGGTSAGLDVLGDIDFSAENGSITSDQALANPYDRRETLDRGFLSGLRGLANTITDAHLVTRDRMGRLISFVARNIQDGALAPTQARGVGLDENTALVVDDGQARVYGGGTAYFVQPQLAPDLIQAKKPLSMRNVRIDRMRAGSAVFDLLNWSRSDGVAPYYVDALGGVLSSNPY</sequence>
<dbReference type="PANTHER" id="PTHR36175">
    <property type="entry name" value="CYANOPHYCINASE"/>
    <property type="match status" value="1"/>
</dbReference>
<dbReference type="Gene3D" id="3.40.50.880">
    <property type="match status" value="1"/>
</dbReference>
<feature type="signal peptide" evidence="5">
    <location>
        <begin position="1"/>
        <end position="26"/>
    </location>
</feature>
<dbReference type="CDD" id="cd03145">
    <property type="entry name" value="GAT1_cyanophycinase"/>
    <property type="match status" value="1"/>
</dbReference>
<dbReference type="PANTHER" id="PTHR36175:SF1">
    <property type="entry name" value="CYANOPHYCINASE"/>
    <property type="match status" value="1"/>
</dbReference>
<dbReference type="GO" id="GO:0004180">
    <property type="term" value="F:carboxypeptidase activity"/>
    <property type="evidence" value="ECO:0007669"/>
    <property type="project" value="UniProtKB-KW"/>
</dbReference>
<comment type="caution">
    <text evidence="6">The sequence shown here is derived from an EMBL/GenBank/DDBJ whole genome shotgun (WGS) entry which is preliminary data.</text>
</comment>
<keyword evidence="6" id="KW-0121">Carboxypeptidase</keyword>
<accession>A0ABT8DPX5</accession>
<dbReference type="InterPro" id="IPR005320">
    <property type="entry name" value="Peptidase_S51"/>
</dbReference>
<evidence type="ECO:0000313" key="6">
    <source>
        <dbReference type="EMBL" id="MDN3919095.1"/>
    </source>
</evidence>
<keyword evidence="2" id="KW-0645">Protease</keyword>
<evidence type="ECO:0000256" key="3">
    <source>
        <dbReference type="ARBA" id="ARBA00022801"/>
    </source>
</evidence>
<dbReference type="InterPro" id="IPR029062">
    <property type="entry name" value="Class_I_gatase-like"/>
</dbReference>
<dbReference type="RefSeq" id="WP_290357409.1">
    <property type="nucleotide sequence ID" value="NZ_JAUHHC010000001.1"/>
</dbReference>
<protein>
    <submittedName>
        <fullName evidence="6">Cyanophycinase</fullName>
        <ecNumber evidence="6">3.4.15.6</ecNumber>
    </submittedName>
</protein>
<evidence type="ECO:0000256" key="4">
    <source>
        <dbReference type="ARBA" id="ARBA00022825"/>
    </source>
</evidence>
<dbReference type="EMBL" id="JAUHHC010000001">
    <property type="protein sequence ID" value="MDN3919095.1"/>
    <property type="molecule type" value="Genomic_DNA"/>
</dbReference>
<dbReference type="GO" id="GO:0008241">
    <property type="term" value="F:peptidyl-dipeptidase activity"/>
    <property type="evidence" value="ECO:0007669"/>
    <property type="project" value="UniProtKB-EC"/>
</dbReference>
<dbReference type="InterPro" id="IPR006311">
    <property type="entry name" value="TAT_signal"/>
</dbReference>
<organism evidence="6 7">
    <name type="scientific">Roseateles violae</name>
    <dbReference type="NCBI Taxonomy" id="3058042"/>
    <lineage>
        <taxon>Bacteria</taxon>
        <taxon>Pseudomonadati</taxon>
        <taxon>Pseudomonadota</taxon>
        <taxon>Betaproteobacteria</taxon>
        <taxon>Burkholderiales</taxon>
        <taxon>Sphaerotilaceae</taxon>
        <taxon>Roseateles</taxon>
    </lineage>
</organism>
<evidence type="ECO:0000256" key="2">
    <source>
        <dbReference type="ARBA" id="ARBA00022670"/>
    </source>
</evidence>
<dbReference type="SUPFAM" id="SSF52317">
    <property type="entry name" value="Class I glutamine amidotransferase-like"/>
    <property type="match status" value="1"/>
</dbReference>
<keyword evidence="4" id="KW-0720">Serine protease</keyword>
<keyword evidence="3 6" id="KW-0378">Hydrolase</keyword>
<keyword evidence="5" id="KW-0732">Signal</keyword>
<comment type="similarity">
    <text evidence="1">Belongs to the peptidase S51 family.</text>
</comment>
<keyword evidence="7" id="KW-1185">Reference proteome</keyword>
<name>A0ABT8DPX5_9BURK</name>
<dbReference type="Proteomes" id="UP001228044">
    <property type="component" value="Unassembled WGS sequence"/>
</dbReference>
<evidence type="ECO:0000256" key="1">
    <source>
        <dbReference type="ARBA" id="ARBA00006534"/>
    </source>
</evidence>
<reference evidence="6 7" key="1">
    <citation type="submission" date="2023-06" db="EMBL/GenBank/DDBJ databases">
        <title>Pelomonas sp. PFR6 16S ribosomal RNA gene Genome sequencing and assembly.</title>
        <authorList>
            <person name="Woo H."/>
        </authorList>
    </citation>
    <scope>NUCLEOTIDE SEQUENCE [LARGE SCALE GENOMIC DNA]</scope>
    <source>
        <strain evidence="6 7">PFR6</strain>
    </source>
</reference>
<gene>
    <name evidence="6" type="ORF">QWJ38_02265</name>
</gene>
<feature type="chain" id="PRO_5045527055" evidence="5">
    <location>
        <begin position="27"/>
        <end position="359"/>
    </location>
</feature>
<evidence type="ECO:0000313" key="7">
    <source>
        <dbReference type="Proteomes" id="UP001228044"/>
    </source>
</evidence>